<evidence type="ECO:0000313" key="1">
    <source>
        <dbReference type="EMBL" id="BAW25093.1"/>
    </source>
</evidence>
<organism evidence="1 2">
    <name type="scientific">Pseudomonas putida</name>
    <name type="common">Arthrobacter siderocapsulatus</name>
    <dbReference type="NCBI Taxonomy" id="303"/>
    <lineage>
        <taxon>Bacteria</taxon>
        <taxon>Pseudomonadati</taxon>
        <taxon>Pseudomonadota</taxon>
        <taxon>Gammaproteobacteria</taxon>
        <taxon>Pseudomonadales</taxon>
        <taxon>Pseudomonadaceae</taxon>
        <taxon>Pseudomonas</taxon>
    </lineage>
</organism>
<sequence>MKSPSPQRVFYNGNKLSLLIQGKEHTAIMHGGKLPLAEKVLAGGDAIAHTRMLSTDRLGSTIVSSINAEQHELAFTPYGYIDPLLIKSLLGFTGQLRQAGTGCYLLGSRRAFNPITMRFNSYDDRSPFAEGNINGYAYCGCDPINYTDPSGRSRWGWFKKHILRTSNTKKYDVAFEHGRQQGYNEGSAAASSEYHKGFNAGRKTGYDEGLNAGRKTGYDEGLNAGRRAGYEEGLIKGHEIGKQDGMKFGSVWGFAEGKISGSKRLNRPLLTAAERFEQLPRLPLPLDSVTSKYYNGDQNKTLRTLADLLHREGGMEPLYHGRTYKLDSNVDSQSYMISIRQGGILSRFNPSGR</sequence>
<gene>
    <name evidence="1" type="ORF">KF715C_ch45200</name>
</gene>
<protein>
    <submittedName>
        <fullName evidence="1">Rhs family protein</fullName>
    </submittedName>
</protein>
<dbReference type="NCBIfam" id="TIGR03696">
    <property type="entry name" value="Rhs_assc_core"/>
    <property type="match status" value="1"/>
</dbReference>
<proteinExistence type="predicted"/>
<accession>A0A1L7NI26</accession>
<dbReference type="RefSeq" id="WP_096426650.1">
    <property type="nucleotide sequence ID" value="NZ_AP015029.1"/>
</dbReference>
<dbReference type="EMBL" id="AP015029">
    <property type="protein sequence ID" value="BAW25093.1"/>
    <property type="molecule type" value="Genomic_DNA"/>
</dbReference>
<dbReference type="Proteomes" id="UP000218731">
    <property type="component" value="Chromosome 1"/>
</dbReference>
<dbReference type="Gene3D" id="2.180.10.10">
    <property type="entry name" value="RHS repeat-associated core"/>
    <property type="match status" value="1"/>
</dbReference>
<evidence type="ECO:0000313" key="2">
    <source>
        <dbReference type="Proteomes" id="UP000218731"/>
    </source>
</evidence>
<reference evidence="1 2" key="1">
    <citation type="submission" date="2015-11" db="EMBL/GenBank/DDBJ databases">
        <title>Complete genome sequencing of a biphenyl-degrading bacterium, Pseudomonas putida KF715 (=NBRC110667).</title>
        <authorList>
            <person name="Suenaga H."/>
            <person name="Fujihara N."/>
            <person name="Watanabe T."/>
            <person name="Hirose J."/>
            <person name="Kimura N."/>
            <person name="Yamazoe A."/>
            <person name="Hosoyama A."/>
            <person name="Shimodaira J."/>
            <person name="Furukawa K."/>
        </authorList>
    </citation>
    <scope>NUCLEOTIDE SEQUENCE [LARGE SCALE GENOMIC DNA]</scope>
    <source>
        <strain evidence="1 2">KF715</strain>
    </source>
</reference>
<dbReference type="AlphaFoldDB" id="A0A1L7NI26"/>
<name>A0A1L7NI26_PSEPU</name>
<dbReference type="InterPro" id="IPR022385">
    <property type="entry name" value="Rhs_assc_core"/>
</dbReference>